<dbReference type="EMBL" id="SZPR01000015">
    <property type="protein sequence ID" value="TKT08040.1"/>
    <property type="molecule type" value="Genomic_DNA"/>
</dbReference>
<dbReference type="AlphaFoldDB" id="A0A4U5X085"/>
<dbReference type="InterPro" id="IPR006680">
    <property type="entry name" value="Amidohydro-rel"/>
</dbReference>
<keyword evidence="8" id="KW-0378">Hydrolase</keyword>
<feature type="compositionally biased region" description="Low complexity" evidence="6">
    <location>
        <begin position="20"/>
        <end position="46"/>
    </location>
</feature>
<evidence type="ECO:0000259" key="7">
    <source>
        <dbReference type="Pfam" id="PF04909"/>
    </source>
</evidence>
<dbReference type="Proteomes" id="UP000308632">
    <property type="component" value="Unassembled WGS sequence"/>
</dbReference>
<gene>
    <name evidence="8" type="ORF">E4U92_18670</name>
</gene>
<dbReference type="GO" id="GO:0019748">
    <property type="term" value="P:secondary metabolic process"/>
    <property type="evidence" value="ECO:0007669"/>
    <property type="project" value="TreeGrafter"/>
</dbReference>
<dbReference type="EC" id="4.1.1.52" evidence="5"/>
<dbReference type="Pfam" id="PF04909">
    <property type="entry name" value="Amidohydro_2"/>
    <property type="match status" value="1"/>
</dbReference>
<feature type="region of interest" description="Disordered" evidence="6">
    <location>
        <begin position="1"/>
        <end position="49"/>
    </location>
</feature>
<accession>A0A4U5X085</accession>
<protein>
    <recommendedName>
        <fullName evidence="5">6-methylsalicylate decarboxylase</fullName>
        <ecNumber evidence="5">4.1.1.52</ecNumber>
    </recommendedName>
</protein>
<dbReference type="PANTHER" id="PTHR21240">
    <property type="entry name" value="2-AMINO-3-CARBOXYLMUCONATE-6-SEMIALDEHYDE DECARBOXYLASE"/>
    <property type="match status" value="1"/>
</dbReference>
<evidence type="ECO:0000313" key="8">
    <source>
        <dbReference type="EMBL" id="TKT08040.1"/>
    </source>
</evidence>
<dbReference type="InterPro" id="IPR032466">
    <property type="entry name" value="Metal_Hydrolase"/>
</dbReference>
<dbReference type="InterPro" id="IPR032465">
    <property type="entry name" value="ACMSD"/>
</dbReference>
<dbReference type="GO" id="GO:0046872">
    <property type="term" value="F:metal ion binding"/>
    <property type="evidence" value="ECO:0007669"/>
    <property type="project" value="UniProtKB-KW"/>
</dbReference>
<evidence type="ECO:0000256" key="5">
    <source>
        <dbReference type="ARBA" id="ARBA00038889"/>
    </source>
</evidence>
<keyword evidence="3" id="KW-0456">Lyase</keyword>
<evidence type="ECO:0000313" key="9">
    <source>
        <dbReference type="Proteomes" id="UP000308632"/>
    </source>
</evidence>
<organism evidence="8 9">
    <name type="scientific">Streptomyces galbus</name>
    <dbReference type="NCBI Taxonomy" id="33898"/>
    <lineage>
        <taxon>Bacteria</taxon>
        <taxon>Bacillati</taxon>
        <taxon>Actinomycetota</taxon>
        <taxon>Actinomycetes</taxon>
        <taxon>Kitasatosporales</taxon>
        <taxon>Streptomycetaceae</taxon>
        <taxon>Streptomyces</taxon>
    </lineage>
</organism>
<keyword evidence="1" id="KW-0479">Metal-binding</keyword>
<evidence type="ECO:0000256" key="3">
    <source>
        <dbReference type="ARBA" id="ARBA00023239"/>
    </source>
</evidence>
<reference evidence="8 9" key="1">
    <citation type="submission" date="2019-04" db="EMBL/GenBank/DDBJ databases">
        <title>Streptomyces lasaliensis sp.nov., an Actinomycete isolated from soil which produces the polyether antibiotic lasalocid.</title>
        <authorList>
            <person name="Erwin G."/>
            <person name="Haber C."/>
        </authorList>
    </citation>
    <scope>NUCLEOTIDE SEQUENCE [LARGE SCALE GENOMIC DNA]</scope>
    <source>
        <strain evidence="8 9">DSM 40089</strain>
    </source>
</reference>
<comment type="caution">
    <text evidence="8">The sequence shown here is derived from an EMBL/GenBank/DDBJ whole genome shotgun (WGS) entry which is preliminary data.</text>
</comment>
<proteinExistence type="predicted"/>
<evidence type="ECO:0000256" key="4">
    <source>
        <dbReference type="ARBA" id="ARBA00036832"/>
    </source>
</evidence>
<dbReference type="GO" id="GO:0047596">
    <property type="term" value="F:6-methylsalicylate decarboxylase activity"/>
    <property type="evidence" value="ECO:0007669"/>
    <property type="project" value="UniProtKB-EC"/>
</dbReference>
<evidence type="ECO:0000256" key="1">
    <source>
        <dbReference type="ARBA" id="ARBA00022723"/>
    </source>
</evidence>
<name>A0A4U5X085_STRGB</name>
<evidence type="ECO:0000256" key="2">
    <source>
        <dbReference type="ARBA" id="ARBA00022833"/>
    </source>
</evidence>
<dbReference type="GO" id="GO:0005829">
    <property type="term" value="C:cytosol"/>
    <property type="evidence" value="ECO:0007669"/>
    <property type="project" value="TreeGrafter"/>
</dbReference>
<dbReference type="SUPFAM" id="SSF51556">
    <property type="entry name" value="Metallo-dependent hydrolases"/>
    <property type="match status" value="1"/>
</dbReference>
<dbReference type="GO" id="GO:0016787">
    <property type="term" value="F:hydrolase activity"/>
    <property type="evidence" value="ECO:0007669"/>
    <property type="project" value="UniProtKB-KW"/>
</dbReference>
<evidence type="ECO:0000256" key="6">
    <source>
        <dbReference type="SAM" id="MobiDB-lite"/>
    </source>
</evidence>
<comment type="catalytic activity">
    <reaction evidence="4">
        <text>6-methylsalicylate + H(+) = 3-methylphenol + CO2</text>
        <dbReference type="Rhea" id="RHEA:23112"/>
        <dbReference type="ChEBI" id="CHEBI:15378"/>
        <dbReference type="ChEBI" id="CHEBI:16526"/>
        <dbReference type="ChEBI" id="CHEBI:17231"/>
        <dbReference type="ChEBI" id="CHEBI:36658"/>
        <dbReference type="EC" id="4.1.1.52"/>
    </reaction>
    <physiologicalReaction direction="left-to-right" evidence="4">
        <dbReference type="Rhea" id="RHEA:23113"/>
    </physiologicalReaction>
</comment>
<dbReference type="Gene3D" id="3.20.20.140">
    <property type="entry name" value="Metal-dependent hydrolases"/>
    <property type="match status" value="1"/>
</dbReference>
<feature type="domain" description="Amidohydrolase-related" evidence="7">
    <location>
        <begin position="57"/>
        <end position="361"/>
    </location>
</feature>
<dbReference type="PANTHER" id="PTHR21240:SF29">
    <property type="entry name" value="AMIDOHYDROLASE-RELATED DOMAIN-CONTAINING PROTEIN"/>
    <property type="match status" value="1"/>
</dbReference>
<keyword evidence="2" id="KW-0862">Zinc</keyword>
<sequence length="365" mass="38562">MNLGSGPDGCGAGSCRAKPRPTTSPETTVSSPSSSPSAHTADTASPLGKSAPFHGAVDVHAHYITPSLREAMIAAGHDHPDGMPAIPDWTARDALALMDATGVAVSMLSVSSPGVHLGDTARAVALARTVNEEGADLVAAHPDRFGLFASLPLPDVEAAVAEVAYAFDTLRADGIVLLTNYAGTYVGDPAFEPLMAELDRRRAVVLLHPTSPAGWRDTCLGRPRPMIEFPFDTTRAVAQLVLNKVLTNHPDIRFIIPHAGAALPVLADRVAAFAFLETDPPIDVVNALRTLHYDVAGLALPRALPALLELVGAERLLYGSDYPFTADWVVEGLAATLVTHDFLPSDGKQALLFENAARLFPRLSR</sequence>
<feature type="compositionally biased region" description="Gly residues" evidence="6">
    <location>
        <begin position="1"/>
        <end position="12"/>
    </location>
</feature>